<dbReference type="RefSeq" id="WP_013617600.1">
    <property type="nucleotide sequence ID" value="NC_015164.1"/>
</dbReference>
<evidence type="ECO:0000256" key="5">
    <source>
        <dbReference type="ARBA" id="ARBA00023139"/>
    </source>
</evidence>
<evidence type="ECO:0000313" key="10">
    <source>
        <dbReference type="Proteomes" id="UP000007486"/>
    </source>
</evidence>
<proteinExistence type="inferred from homology"/>
<keyword evidence="4" id="KW-0472">Membrane</keyword>
<keyword evidence="3" id="KW-0732">Signal</keyword>
<dbReference type="OrthoDB" id="1022677at2"/>
<evidence type="ECO:0000313" key="9">
    <source>
        <dbReference type="EMBL" id="ADY36169.1"/>
    </source>
</evidence>
<dbReference type="AlphaFoldDB" id="F0R043"/>
<accession>F0R043</accession>
<dbReference type="PROSITE" id="PS51257">
    <property type="entry name" value="PROKAR_LIPOPROTEIN"/>
    <property type="match status" value="1"/>
</dbReference>
<evidence type="ECO:0000256" key="1">
    <source>
        <dbReference type="ARBA" id="ARBA00004442"/>
    </source>
</evidence>
<dbReference type="eggNOG" id="ENOG5033RMN">
    <property type="taxonomic scope" value="Bacteria"/>
</dbReference>
<dbReference type="EMBL" id="CP002530">
    <property type="protein sequence ID" value="ADY36169.1"/>
    <property type="molecule type" value="Genomic_DNA"/>
</dbReference>
<dbReference type="Pfam" id="PF08842">
    <property type="entry name" value="Mfa2"/>
    <property type="match status" value="1"/>
</dbReference>
<comment type="similarity">
    <text evidence="2">Belongs to the bacteroidetes fimbrillin superfamily. FimB/Mfa2 family.</text>
</comment>
<evidence type="ECO:0000256" key="8">
    <source>
        <dbReference type="SAM" id="MobiDB-lite"/>
    </source>
</evidence>
<keyword evidence="6" id="KW-0998">Cell outer membrane</keyword>
<organism evidence="9 10">
    <name type="scientific">Phocaeicola salanitronis (strain DSM 18170 / JCM 13657 / CCUG 60908 / BL78)</name>
    <name type="common">Bacteroides salanitronis</name>
    <dbReference type="NCBI Taxonomy" id="667015"/>
    <lineage>
        <taxon>Bacteria</taxon>
        <taxon>Pseudomonadati</taxon>
        <taxon>Bacteroidota</taxon>
        <taxon>Bacteroidia</taxon>
        <taxon>Bacteroidales</taxon>
        <taxon>Bacteroidaceae</taxon>
        <taxon>Phocaeicola</taxon>
    </lineage>
</organism>
<keyword evidence="5" id="KW-0564">Palmitate</keyword>
<dbReference type="InterPro" id="IPR014941">
    <property type="entry name" value="FimB/Mfa2/Mfa3"/>
</dbReference>
<evidence type="ECO:0000256" key="7">
    <source>
        <dbReference type="ARBA" id="ARBA00023288"/>
    </source>
</evidence>
<dbReference type="Proteomes" id="UP000007486">
    <property type="component" value="Chromosome"/>
</dbReference>
<gene>
    <name evidence="9" type="ordered locus">Bacsa_1604</name>
</gene>
<sequence length="450" mass="51119">MKNIKHFYRLILFSALICACGEYKLEEELDNEEGSKDVPHTVQVITRSENNAQINYPLSLFLFDEKGKCIQEETIPDESASYSNNLPEGKYNLVLLSGISEDEYVIPFDFNPESFICFKEDNFAHNPIQIASAQINLTQSTTVQMTLSYAVSSINFIINDVPDEASQVNINLSPVSSGISFTGNYNNDNQSCLIPCTRKGEQWISETAYILPSESSSTRMSIQIELPDDNKAYGYTYQSALKPGYPYQFTGNYKDGITLNGVFQAEGWHTAVDVEFGISETIPDNPEEEEPDTGKDEEPDPISPTGTDSYQVTELPEEEDVWRDFYVWDMKTISETEYEAIIISPEQWEILAAEGEAFLTDYEISGIGGWRVFTKEEAKDFRSQYSYSLYDLNQFLQENGQAAFWANEDDRYLCNECLHSFAFGSSTISPVGEKRTYYLRPVKTIRLELK</sequence>
<evidence type="ECO:0000256" key="2">
    <source>
        <dbReference type="ARBA" id="ARBA00007248"/>
    </source>
</evidence>
<comment type="subcellular location">
    <subcellularLocation>
        <location evidence="1">Cell outer membrane</location>
    </subcellularLocation>
</comment>
<evidence type="ECO:0000256" key="4">
    <source>
        <dbReference type="ARBA" id="ARBA00023136"/>
    </source>
</evidence>
<evidence type="ECO:0000256" key="3">
    <source>
        <dbReference type="ARBA" id="ARBA00022729"/>
    </source>
</evidence>
<dbReference type="KEGG" id="bsa:Bacsa_1604"/>
<dbReference type="HOGENOM" id="CLU_620620_0_0_10"/>
<reference evidence="9 10" key="1">
    <citation type="journal article" date="2011" name="Stand. Genomic Sci.">
        <title>Complete genome sequence of Bacteroides salanitronis type strain (BL78).</title>
        <authorList>
            <person name="Gronow S."/>
            <person name="Held B."/>
            <person name="Lucas S."/>
            <person name="Lapidus A."/>
            <person name="Del Rio T.G."/>
            <person name="Nolan M."/>
            <person name="Tice H."/>
            <person name="Deshpande S."/>
            <person name="Cheng J.F."/>
            <person name="Pitluck S."/>
            <person name="Liolios K."/>
            <person name="Pagani I."/>
            <person name="Ivanova N."/>
            <person name="Mavromatis K."/>
            <person name="Pati A."/>
            <person name="Tapia R."/>
            <person name="Han C."/>
            <person name="Goodwin L."/>
            <person name="Chen A."/>
            <person name="Palaniappan K."/>
            <person name="Land M."/>
            <person name="Hauser L."/>
            <person name="Chang Y.J."/>
            <person name="Jeffries C.D."/>
            <person name="Brambilla E.M."/>
            <person name="Rohde M."/>
            <person name="Goker M."/>
            <person name="Detter J.C."/>
            <person name="Woyke T."/>
            <person name="Bristow J."/>
            <person name="Markowitz V."/>
            <person name="Hugenholtz P."/>
            <person name="Kyrpides N.C."/>
            <person name="Klenk H.P."/>
            <person name="Eisen J.A."/>
        </authorList>
    </citation>
    <scope>NUCLEOTIDE SEQUENCE [LARGE SCALE GENOMIC DNA]</scope>
    <source>
        <strain evidence="9 10">DSM 18170</strain>
    </source>
</reference>
<name>F0R043_PHOSB</name>
<evidence type="ECO:0000256" key="6">
    <source>
        <dbReference type="ARBA" id="ARBA00023237"/>
    </source>
</evidence>
<keyword evidence="10" id="KW-1185">Reference proteome</keyword>
<feature type="compositionally biased region" description="Acidic residues" evidence="8">
    <location>
        <begin position="285"/>
        <end position="300"/>
    </location>
</feature>
<dbReference type="GO" id="GO:0009279">
    <property type="term" value="C:cell outer membrane"/>
    <property type="evidence" value="ECO:0007669"/>
    <property type="project" value="UniProtKB-SubCell"/>
</dbReference>
<feature type="region of interest" description="Disordered" evidence="8">
    <location>
        <begin position="278"/>
        <end position="312"/>
    </location>
</feature>
<evidence type="ECO:0008006" key="11">
    <source>
        <dbReference type="Google" id="ProtNLM"/>
    </source>
</evidence>
<keyword evidence="7" id="KW-0449">Lipoprotein</keyword>
<protein>
    <recommendedName>
        <fullName evidence="11">Lipoprotein</fullName>
    </recommendedName>
</protein>